<dbReference type="OrthoDB" id="9804714at2"/>
<dbReference type="InterPro" id="IPR012340">
    <property type="entry name" value="NA-bd_OB-fold"/>
</dbReference>
<keyword evidence="2" id="KW-0067">ATP-binding</keyword>
<dbReference type="SMART" id="SM00732">
    <property type="entry name" value="YqgFc"/>
    <property type="match status" value="1"/>
</dbReference>
<dbReference type="InterPro" id="IPR050437">
    <property type="entry name" value="Ribos_protein_bS1-like"/>
</dbReference>
<dbReference type="SUPFAM" id="SSF47781">
    <property type="entry name" value="RuvA domain 2-like"/>
    <property type="match status" value="2"/>
</dbReference>
<keyword evidence="2" id="KW-0547">Nucleotide-binding</keyword>
<dbReference type="InterPro" id="IPR003029">
    <property type="entry name" value="S1_domain"/>
</dbReference>
<dbReference type="GO" id="GO:0006412">
    <property type="term" value="P:translation"/>
    <property type="evidence" value="ECO:0007669"/>
    <property type="project" value="TreeGrafter"/>
</dbReference>
<dbReference type="InterPro" id="IPR023323">
    <property type="entry name" value="Tex-like_dom_sf"/>
</dbReference>
<dbReference type="InterPro" id="IPR055179">
    <property type="entry name" value="Tex-like_central_region"/>
</dbReference>
<dbReference type="SUPFAM" id="SSF158832">
    <property type="entry name" value="Tex N-terminal region-like"/>
    <property type="match status" value="1"/>
</dbReference>
<dbReference type="RefSeq" id="WP_005584490.1">
    <property type="nucleotide sequence ID" value="NZ_LT669839.1"/>
</dbReference>
<dbReference type="EMBL" id="LT669839">
    <property type="protein sequence ID" value="SHD76724.1"/>
    <property type="molecule type" value="Genomic_DNA"/>
</dbReference>
<dbReference type="InterPro" id="IPR037027">
    <property type="entry name" value="YqgF/RNaseH-like_dom_sf"/>
</dbReference>
<dbReference type="GO" id="GO:0004386">
    <property type="term" value="F:helicase activity"/>
    <property type="evidence" value="ECO:0007669"/>
    <property type="project" value="UniProtKB-KW"/>
</dbReference>
<dbReference type="InterPro" id="IPR044146">
    <property type="entry name" value="S1_Tex"/>
</dbReference>
<dbReference type="FunFam" id="3.30.420.140:FF:000001">
    <property type="entry name" value="RNA-binding transcriptional accessory protein"/>
    <property type="match status" value="1"/>
</dbReference>
<dbReference type="SUPFAM" id="SSF50249">
    <property type="entry name" value="Nucleic acid-binding proteins"/>
    <property type="match status" value="1"/>
</dbReference>
<reference evidence="2 3" key="1">
    <citation type="submission" date="2016-11" db="EMBL/GenBank/DDBJ databases">
        <authorList>
            <person name="Manzoor S."/>
        </authorList>
    </citation>
    <scope>NUCLEOTIDE SEQUENCE [LARGE SCALE GENOMIC DNA]</scope>
    <source>
        <strain evidence="2">Clostridium ultunense strain Esp</strain>
    </source>
</reference>
<dbReference type="Pfam" id="PF00575">
    <property type="entry name" value="S1"/>
    <property type="match status" value="1"/>
</dbReference>
<dbReference type="AlphaFoldDB" id="M1ZK01"/>
<dbReference type="InterPro" id="IPR012337">
    <property type="entry name" value="RNaseH-like_sf"/>
</dbReference>
<dbReference type="InterPro" id="IPR041692">
    <property type="entry name" value="HHH_9"/>
</dbReference>
<feature type="domain" description="S1 motif" evidence="1">
    <location>
        <begin position="628"/>
        <end position="697"/>
    </location>
</feature>
<sequence>MDIVKKLVEEFQLKPFQVTNTINLIDEGNTIPFIARYRKEQTGNLKDTVLRDLFDRLNYLRNLKDRQEEVIRLIEEQGKLTDDLRKDILESETLQRIEDLYRPYRPKRRTRATIAKEKGLEGLANILLAQKVDKGELDGIVKRYLDEEKGVNTEEEALEGAMDIIAEIISDDAKYRDIIRNIANNKGILQTEGVEKQQKSVYEMYYDYKESLKTIANHRILAINRGEKEKVLKVNLVLPNEEILSKIKSKVIINDSIETKQYLEASIEDSYKRLIFPSMEREIRSNLSERAEEEAIKVFALNLKPLLMQPPVKGETVMGIDPAFRTGCKVAVMDDTGKLLDYTTVYPTEPQNQVDKAKKELKDLIFKYDVDIIAIGNGTASRETEMIVAGMLQEIDKNLSYIIVNEAGASVYSASEVGQEEFPDLDVSIRGAISIGRRLQDPLAELVKIDPKHIGVGQYQHDLNQGKLNQALEGVVEDCVNTVGVDLNTASPSLLRYVSGISSRVAQNLIEYREEKGKFTNREELLKVKGLGPKTFTQCAGFLRIPEGNNPLDNTAVHPESYPIAKKLMGKNIDENNIEFLSKEFGVGTLTLKDIITELKKPGRDPREEMPKPIFRTDVLKMEDLKEDMILTGTVRNVVDFGAFVDIGVKQDGLIHISHLSNKYVKHPKEIVKVGDIVQVRILEIDIDRGRISLSMKDV</sequence>
<keyword evidence="2" id="KW-0378">Hydrolase</keyword>
<dbReference type="Gene3D" id="1.10.10.650">
    <property type="entry name" value="RuvA domain 2-like"/>
    <property type="match status" value="1"/>
</dbReference>
<dbReference type="Pfam" id="PF12836">
    <property type="entry name" value="HHH_3"/>
    <property type="match status" value="1"/>
</dbReference>
<keyword evidence="3" id="KW-1185">Reference proteome</keyword>
<evidence type="ECO:0000259" key="1">
    <source>
        <dbReference type="PROSITE" id="PS50126"/>
    </source>
</evidence>
<dbReference type="Pfam" id="PF17674">
    <property type="entry name" value="HHH_9"/>
    <property type="match status" value="1"/>
</dbReference>
<keyword evidence="2" id="KW-0347">Helicase</keyword>
<dbReference type="Proteomes" id="UP000245423">
    <property type="component" value="Chromosome 1"/>
</dbReference>
<accession>M1ZK01</accession>
<dbReference type="HOGENOM" id="CLU_009833_0_2_9"/>
<dbReference type="Gene3D" id="3.30.420.140">
    <property type="entry name" value="YqgF/RNase H-like domain"/>
    <property type="match status" value="1"/>
</dbReference>
<evidence type="ECO:0000313" key="2">
    <source>
        <dbReference type="EMBL" id="SHD76724.1"/>
    </source>
</evidence>
<dbReference type="InterPro" id="IPR006641">
    <property type="entry name" value="YqgF/RNaseH-like_dom"/>
</dbReference>
<dbReference type="GO" id="GO:0006139">
    <property type="term" value="P:nucleobase-containing compound metabolic process"/>
    <property type="evidence" value="ECO:0007669"/>
    <property type="project" value="InterPro"/>
</dbReference>
<dbReference type="InterPro" id="IPR032639">
    <property type="entry name" value="Tex_YqgF"/>
</dbReference>
<gene>
    <name evidence="2" type="primary">ydcI</name>
    <name evidence="2" type="ORF">CUESP1_1353</name>
</gene>
<dbReference type="GO" id="GO:0005737">
    <property type="term" value="C:cytoplasm"/>
    <property type="evidence" value="ECO:0007669"/>
    <property type="project" value="UniProtKB-ARBA"/>
</dbReference>
<proteinExistence type="predicted"/>
<dbReference type="Pfam" id="PF22706">
    <property type="entry name" value="Tex_central_region"/>
    <property type="match status" value="1"/>
</dbReference>
<dbReference type="InterPro" id="IPR023319">
    <property type="entry name" value="Tex-like_HTH_dom_sf"/>
</dbReference>
<dbReference type="SUPFAM" id="SSF53098">
    <property type="entry name" value="Ribonuclease H-like"/>
    <property type="match status" value="1"/>
</dbReference>
<dbReference type="GO" id="GO:0003729">
    <property type="term" value="F:mRNA binding"/>
    <property type="evidence" value="ECO:0007669"/>
    <property type="project" value="TreeGrafter"/>
</dbReference>
<dbReference type="PANTHER" id="PTHR10724">
    <property type="entry name" value="30S RIBOSOMAL PROTEIN S1"/>
    <property type="match status" value="1"/>
</dbReference>
<dbReference type="FunFam" id="1.10.10.650:FF:000001">
    <property type="entry name" value="S1 RNA-binding domain 1"/>
    <property type="match status" value="1"/>
</dbReference>
<dbReference type="FunFam" id="1.10.150.310:FF:000002">
    <property type="entry name" value="Putative transcription modulator/accessory protein"/>
    <property type="match status" value="1"/>
</dbReference>
<protein>
    <submittedName>
        <fullName evidence="2">Putative RNA helicase</fullName>
    </submittedName>
</protein>
<evidence type="ECO:0000313" key="3">
    <source>
        <dbReference type="Proteomes" id="UP000245423"/>
    </source>
</evidence>
<dbReference type="Gene3D" id="1.10.150.310">
    <property type="entry name" value="Tex RuvX-like domain-like"/>
    <property type="match status" value="1"/>
</dbReference>
<dbReference type="InterPro" id="IPR018974">
    <property type="entry name" value="Tex-like_N"/>
</dbReference>
<dbReference type="Pfam" id="PF16921">
    <property type="entry name" value="Tex_YqgF"/>
    <property type="match status" value="1"/>
</dbReference>
<name>M1ZK01_9FIRM</name>
<dbReference type="FunFam" id="2.40.50.140:FF:000051">
    <property type="entry name" value="RNA-binding transcriptional accessory protein"/>
    <property type="match status" value="1"/>
</dbReference>
<dbReference type="SMART" id="SM00316">
    <property type="entry name" value="S1"/>
    <property type="match status" value="1"/>
</dbReference>
<dbReference type="CDD" id="cd05685">
    <property type="entry name" value="S1_Tex"/>
    <property type="match status" value="1"/>
</dbReference>
<dbReference type="PROSITE" id="PS50126">
    <property type="entry name" value="S1"/>
    <property type="match status" value="1"/>
</dbReference>
<dbReference type="Gene3D" id="1.10.3500.10">
    <property type="entry name" value="Tex N-terminal region-like"/>
    <property type="match status" value="1"/>
</dbReference>
<dbReference type="Gene3D" id="2.40.50.140">
    <property type="entry name" value="Nucleic acid-binding proteins"/>
    <property type="match status" value="1"/>
</dbReference>
<organism evidence="2 3">
    <name type="scientific">[Clostridium] ultunense Esp</name>
    <dbReference type="NCBI Taxonomy" id="1288971"/>
    <lineage>
        <taxon>Bacteria</taxon>
        <taxon>Bacillati</taxon>
        <taxon>Bacillota</taxon>
        <taxon>Tissierellia</taxon>
        <taxon>Tissierellales</taxon>
        <taxon>Tepidimicrobiaceae</taxon>
        <taxon>Schnuerera</taxon>
    </lineage>
</organism>
<dbReference type="GO" id="GO:0003735">
    <property type="term" value="F:structural constituent of ribosome"/>
    <property type="evidence" value="ECO:0007669"/>
    <property type="project" value="TreeGrafter"/>
</dbReference>
<dbReference type="PANTHER" id="PTHR10724:SF10">
    <property type="entry name" value="S1 RNA-BINDING DOMAIN-CONTAINING PROTEIN 1"/>
    <property type="match status" value="1"/>
</dbReference>
<dbReference type="InterPro" id="IPR010994">
    <property type="entry name" value="RuvA_2-like"/>
</dbReference>
<dbReference type="Pfam" id="PF09371">
    <property type="entry name" value="Tex_N"/>
    <property type="match status" value="1"/>
</dbReference>